<feature type="non-terminal residue" evidence="12">
    <location>
        <position position="1"/>
    </location>
</feature>
<dbReference type="GO" id="GO:0016706">
    <property type="term" value="F:2-oxoglutarate-dependent dioxygenase activity"/>
    <property type="evidence" value="ECO:0007669"/>
    <property type="project" value="UniProtKB-ARBA"/>
</dbReference>
<keyword evidence="6" id="KW-0124">Carnitine biosynthesis</keyword>
<evidence type="ECO:0000256" key="5">
    <source>
        <dbReference type="ARBA" id="ARBA00022723"/>
    </source>
</evidence>
<keyword evidence="8" id="KW-0560">Oxidoreductase</keyword>
<dbReference type="STRING" id="10228.B3RWF8"/>
<dbReference type="FunFam" id="3.60.130.10:FF:000001">
    <property type="entry name" value="Trimethyllysine dioxygenase, mitochondrial"/>
    <property type="match status" value="1"/>
</dbReference>
<dbReference type="GO" id="GO:0045329">
    <property type="term" value="P:carnitine biosynthetic process"/>
    <property type="evidence" value="ECO:0000318"/>
    <property type="project" value="GO_Central"/>
</dbReference>
<dbReference type="InParanoid" id="B3RWF8"/>
<gene>
    <name evidence="12" type="ORF">TRIADDRAFT_13890</name>
</gene>
<dbReference type="OrthoDB" id="406634at2759"/>
<dbReference type="GO" id="GO:0005739">
    <property type="term" value="C:mitochondrion"/>
    <property type="evidence" value="ECO:0000318"/>
    <property type="project" value="GO_Central"/>
</dbReference>
<feature type="domain" description="Gamma-butyrobetaine hydroxylase-like N-terminal" evidence="11">
    <location>
        <begin position="2"/>
        <end position="86"/>
    </location>
</feature>
<comment type="cofactor">
    <cofactor evidence="2">
        <name>L-ascorbate</name>
        <dbReference type="ChEBI" id="CHEBI:38290"/>
    </cofactor>
</comment>
<dbReference type="CTD" id="6754231"/>
<dbReference type="Gene3D" id="3.30.2020.30">
    <property type="match status" value="1"/>
</dbReference>
<comment type="pathway">
    <text evidence="3">Amine and polyamine biosynthesis; carnitine biosynthesis.</text>
</comment>
<dbReference type="eggNOG" id="KOG3888">
    <property type="taxonomic scope" value="Eukaryota"/>
</dbReference>
<dbReference type="HOGENOM" id="CLU_021859_2_0_1"/>
<protein>
    <recommendedName>
        <fullName evidence="14">Gamma-butyrobetaine dioxygenase</fullName>
    </recommendedName>
</protein>
<dbReference type="CDD" id="cd00250">
    <property type="entry name" value="CAS_like"/>
    <property type="match status" value="1"/>
</dbReference>
<feature type="domain" description="TauD/TfdA-like" evidence="10">
    <location>
        <begin position="100"/>
        <end position="352"/>
    </location>
</feature>
<evidence type="ECO:0000256" key="6">
    <source>
        <dbReference type="ARBA" id="ARBA00022873"/>
    </source>
</evidence>
<dbReference type="PANTHER" id="PTHR10696">
    <property type="entry name" value="GAMMA-BUTYROBETAINE HYDROXYLASE-RELATED"/>
    <property type="match status" value="1"/>
</dbReference>
<keyword evidence="5" id="KW-0479">Metal-binding</keyword>
<accession>B3RWF8</accession>
<comment type="similarity">
    <text evidence="4">Belongs to the gamma-BBH/TMLD family.</text>
</comment>
<dbReference type="SUPFAM" id="SSF51197">
    <property type="entry name" value="Clavaminate synthase-like"/>
    <property type="match status" value="1"/>
</dbReference>
<evidence type="ECO:0000259" key="11">
    <source>
        <dbReference type="Pfam" id="PF06155"/>
    </source>
</evidence>
<dbReference type="AlphaFoldDB" id="B3RWF8"/>
<evidence type="ECO:0000256" key="7">
    <source>
        <dbReference type="ARBA" id="ARBA00022964"/>
    </source>
</evidence>
<dbReference type="Proteomes" id="UP000009022">
    <property type="component" value="Unassembled WGS sequence"/>
</dbReference>
<evidence type="ECO:0000256" key="9">
    <source>
        <dbReference type="ARBA" id="ARBA00023004"/>
    </source>
</evidence>
<dbReference type="UniPathway" id="UPA00118"/>
<dbReference type="Gene3D" id="3.60.130.10">
    <property type="entry name" value="Clavaminate synthase-like"/>
    <property type="match status" value="1"/>
</dbReference>
<dbReference type="OMA" id="RILYEMF"/>
<evidence type="ECO:0000259" key="10">
    <source>
        <dbReference type="Pfam" id="PF02668"/>
    </source>
</evidence>
<dbReference type="Pfam" id="PF02668">
    <property type="entry name" value="TauD"/>
    <property type="match status" value="1"/>
</dbReference>
<name>B3RWF8_TRIAD</name>
<feature type="non-terminal residue" evidence="12">
    <location>
        <position position="378"/>
    </location>
</feature>
<sequence length="378" mass="43402">QDKLISVTWDDGKTTNYPHIYLRDNCRCSSCFDPQTQQRSISNAVYHNYANATIKTARVDDKNDKLYLEWINDGEHTTSNFELDWLKAHRSITYDDIEVNPVTKQLWGSEMKNNLPQFDYNKILNDDSELHRWVRCMLKVGISLLVGLPEDIGQVKKFVNRVAYLRKTCYGSTFKIHTDKGDDLTTIAYKNGGLAMHTDLVYYESVPGILLLHCLRPAKQGGENQVADGFKAAEQLKASHPEYFDILTKYAIRYQDEGTDVGLSNFNQIAYHPVIRLNYNGDIKQIAYADHARCSKLIAPSDKVLSFYNAMTQFLQYAYDPANMVQFKLQSGCMIALDNYRIMHGRTGFEESADSIRFIEGGYVDWDEALSRMRVIEK</sequence>
<dbReference type="GO" id="GO:0046872">
    <property type="term" value="F:metal ion binding"/>
    <property type="evidence" value="ECO:0007669"/>
    <property type="project" value="UniProtKB-KW"/>
</dbReference>
<dbReference type="EMBL" id="DS985245">
    <property type="protein sequence ID" value="EDV24685.1"/>
    <property type="molecule type" value="Genomic_DNA"/>
</dbReference>
<dbReference type="FunFam" id="3.30.2020.30:FF:000002">
    <property type="entry name" value="Putative gamma-butyrobetaine dioxygenase"/>
    <property type="match status" value="1"/>
</dbReference>
<organism evidence="12 13">
    <name type="scientific">Trichoplax adhaerens</name>
    <name type="common">Trichoplax reptans</name>
    <dbReference type="NCBI Taxonomy" id="10228"/>
    <lineage>
        <taxon>Eukaryota</taxon>
        <taxon>Metazoa</taxon>
        <taxon>Placozoa</taxon>
        <taxon>Uniplacotomia</taxon>
        <taxon>Trichoplacea</taxon>
        <taxon>Trichoplacidae</taxon>
        <taxon>Trichoplax</taxon>
    </lineage>
</organism>
<keyword evidence="9" id="KW-0408">Iron</keyword>
<keyword evidence="13" id="KW-1185">Reference proteome</keyword>
<reference evidence="12 13" key="1">
    <citation type="journal article" date="2008" name="Nature">
        <title>The Trichoplax genome and the nature of placozoans.</title>
        <authorList>
            <person name="Srivastava M."/>
            <person name="Begovic E."/>
            <person name="Chapman J."/>
            <person name="Putnam N.H."/>
            <person name="Hellsten U."/>
            <person name="Kawashima T."/>
            <person name="Kuo A."/>
            <person name="Mitros T."/>
            <person name="Salamov A."/>
            <person name="Carpenter M.L."/>
            <person name="Signorovitch A.Y."/>
            <person name="Moreno M.A."/>
            <person name="Kamm K."/>
            <person name="Grimwood J."/>
            <person name="Schmutz J."/>
            <person name="Shapiro H."/>
            <person name="Grigoriev I.V."/>
            <person name="Buss L.W."/>
            <person name="Schierwater B."/>
            <person name="Dellaporta S.L."/>
            <person name="Rokhsar D.S."/>
        </authorList>
    </citation>
    <scope>NUCLEOTIDE SEQUENCE [LARGE SCALE GENOMIC DNA]</scope>
    <source>
        <strain evidence="12 13">Grell-BS-1999</strain>
    </source>
</reference>
<dbReference type="PhylomeDB" id="B3RWF8"/>
<dbReference type="InterPro" id="IPR038492">
    <property type="entry name" value="GBBH-like_N_sf"/>
</dbReference>
<evidence type="ECO:0008006" key="14">
    <source>
        <dbReference type="Google" id="ProtNLM"/>
    </source>
</evidence>
<keyword evidence="7" id="KW-0223">Dioxygenase</keyword>
<dbReference type="InterPro" id="IPR010376">
    <property type="entry name" value="GBBH-like_N"/>
</dbReference>
<evidence type="ECO:0000256" key="2">
    <source>
        <dbReference type="ARBA" id="ARBA00001961"/>
    </source>
</evidence>
<dbReference type="InterPro" id="IPR003819">
    <property type="entry name" value="TauD/TfdA-like"/>
</dbReference>
<dbReference type="RefSeq" id="XP_002112575.1">
    <property type="nucleotide sequence ID" value="XM_002112539.1"/>
</dbReference>
<dbReference type="PANTHER" id="PTHR10696:SF33">
    <property type="entry name" value="GAMMA-BUTYROBETAINE DIOXYGENASE"/>
    <property type="match status" value="1"/>
</dbReference>
<comment type="cofactor">
    <cofactor evidence="1">
        <name>Fe(2+)</name>
        <dbReference type="ChEBI" id="CHEBI:29033"/>
    </cofactor>
</comment>
<evidence type="ECO:0000313" key="13">
    <source>
        <dbReference type="Proteomes" id="UP000009022"/>
    </source>
</evidence>
<evidence type="ECO:0000256" key="3">
    <source>
        <dbReference type="ARBA" id="ARBA00005022"/>
    </source>
</evidence>
<evidence type="ECO:0000256" key="4">
    <source>
        <dbReference type="ARBA" id="ARBA00008654"/>
    </source>
</evidence>
<dbReference type="Pfam" id="PF06155">
    <property type="entry name" value="GBBH-like_N"/>
    <property type="match status" value="1"/>
</dbReference>
<evidence type="ECO:0000256" key="8">
    <source>
        <dbReference type="ARBA" id="ARBA00023002"/>
    </source>
</evidence>
<evidence type="ECO:0000256" key="1">
    <source>
        <dbReference type="ARBA" id="ARBA00001954"/>
    </source>
</evidence>
<dbReference type="InterPro" id="IPR050411">
    <property type="entry name" value="AlphaKG_dependent_hydroxylases"/>
</dbReference>
<proteinExistence type="inferred from homology"/>
<evidence type="ECO:0000313" key="12">
    <source>
        <dbReference type="EMBL" id="EDV24685.1"/>
    </source>
</evidence>
<dbReference type="InterPro" id="IPR042098">
    <property type="entry name" value="TauD-like_sf"/>
</dbReference>
<dbReference type="GeneID" id="6754231"/>
<dbReference type="KEGG" id="tad:TRIADDRAFT_13890"/>